<dbReference type="PANTHER" id="PTHR37023:SF1">
    <property type="entry name" value="ISSOD25 TRANSPOSASE TNPA_ISSOD25"/>
    <property type="match status" value="1"/>
</dbReference>
<dbReference type="NCBIfam" id="NF033538">
    <property type="entry name" value="transpos_IS91"/>
    <property type="match status" value="1"/>
</dbReference>
<comment type="caution">
    <text evidence="3">The sequence shown here is derived from an EMBL/GenBank/DDBJ whole genome shotgun (WGS) entry which is preliminary data.</text>
</comment>
<gene>
    <name evidence="3" type="ORF">SDC9_83830</name>
</gene>
<proteinExistence type="predicted"/>
<dbReference type="GO" id="GO:0004803">
    <property type="term" value="F:transposase activity"/>
    <property type="evidence" value="ECO:0007669"/>
    <property type="project" value="InterPro"/>
</dbReference>
<dbReference type="Pfam" id="PF04986">
    <property type="entry name" value="Y2_Tnp"/>
    <property type="match status" value="1"/>
</dbReference>
<dbReference type="InterPro" id="IPR007069">
    <property type="entry name" value="Transposase_32"/>
</dbReference>
<dbReference type="EMBL" id="VSSQ01007872">
    <property type="protein sequence ID" value="MPM37223.1"/>
    <property type="molecule type" value="Genomic_DNA"/>
</dbReference>
<dbReference type="GO" id="GO:0006313">
    <property type="term" value="P:DNA transposition"/>
    <property type="evidence" value="ECO:0007669"/>
    <property type="project" value="InterPro"/>
</dbReference>
<dbReference type="Pfam" id="PF14319">
    <property type="entry name" value="Zn_Tnp_IS91"/>
    <property type="match status" value="1"/>
</dbReference>
<accession>A0A644ZEU3</accession>
<protein>
    <submittedName>
        <fullName evidence="3">IS91 family transposase ISWz1</fullName>
    </submittedName>
</protein>
<evidence type="ECO:0000259" key="1">
    <source>
        <dbReference type="Pfam" id="PF04986"/>
    </source>
</evidence>
<feature type="domain" description="Transposase zinc-binding" evidence="2">
    <location>
        <begin position="12"/>
        <end position="102"/>
    </location>
</feature>
<dbReference type="InterPro" id="IPR054832">
    <property type="entry name" value="transpos_IS91"/>
</dbReference>
<evidence type="ECO:0000259" key="2">
    <source>
        <dbReference type="Pfam" id="PF14319"/>
    </source>
</evidence>
<organism evidence="3">
    <name type="scientific">bioreactor metagenome</name>
    <dbReference type="NCBI Taxonomy" id="1076179"/>
    <lineage>
        <taxon>unclassified sequences</taxon>
        <taxon>metagenomes</taxon>
        <taxon>ecological metagenomes</taxon>
    </lineage>
</organism>
<dbReference type="PANTHER" id="PTHR37023">
    <property type="entry name" value="TRANSPOSASE"/>
    <property type="match status" value="1"/>
</dbReference>
<dbReference type="InterPro" id="IPR026889">
    <property type="entry name" value="Zn_Tnp"/>
</dbReference>
<name>A0A644ZEU3_9ZZZZ</name>
<evidence type="ECO:0000313" key="3">
    <source>
        <dbReference type="EMBL" id="MPM37223.1"/>
    </source>
</evidence>
<dbReference type="AlphaFoldDB" id="A0A644ZEU3"/>
<sequence length="386" mass="44776">MNRSIFEVARVIKRFGAEFGMQSHPNNYQLTVLNALQQCRTAELGGHKDKCNNPACFHEHYSYNSCGNRHCPKCQIARQMLWAEDRMRDALNVKHFHVVFTVPDELNEICLIDSKFFYSSLFACAWDTLRSFGYSHHGVETGAICVLHTWGANLSLHPHLHCLVPATGLNVRGKILDIGREGKYLYPVKQMSAVFRGKLLLRLKQHLKKQNRFTCDIQQTIDHCYAKQWVIYSEPSLGNAKQIVEYLAKYTHRVAISNTRIKNIDQHNVTFSYKDYADNANQKLMTLTGVEFLRRFAMHILPRGFVKIRYYGILASSYKEQVKHLKSRPEILQLTETRWQRMVRLTGFDSCKCPICKTGNMIVMETLPRIRSPDNVFYPRTSHQNI</sequence>
<dbReference type="GO" id="GO:0003677">
    <property type="term" value="F:DNA binding"/>
    <property type="evidence" value="ECO:0007669"/>
    <property type="project" value="InterPro"/>
</dbReference>
<feature type="domain" description="Transposase IS801/IS1294" evidence="1">
    <location>
        <begin position="142"/>
        <end position="317"/>
    </location>
</feature>
<reference evidence="3" key="1">
    <citation type="submission" date="2019-08" db="EMBL/GenBank/DDBJ databases">
        <authorList>
            <person name="Kucharzyk K."/>
            <person name="Murdoch R.W."/>
            <person name="Higgins S."/>
            <person name="Loffler F."/>
        </authorList>
    </citation>
    <scope>NUCLEOTIDE SEQUENCE</scope>
</reference>